<evidence type="ECO:0000313" key="2">
    <source>
        <dbReference type="Proteomes" id="UP000324800"/>
    </source>
</evidence>
<proteinExistence type="predicted"/>
<dbReference type="EMBL" id="SNRW01035994">
    <property type="protein sequence ID" value="KAA6354624.1"/>
    <property type="molecule type" value="Genomic_DNA"/>
</dbReference>
<evidence type="ECO:0000313" key="1">
    <source>
        <dbReference type="EMBL" id="KAA6354624.1"/>
    </source>
</evidence>
<organism evidence="1 2">
    <name type="scientific">Streblomastix strix</name>
    <dbReference type="NCBI Taxonomy" id="222440"/>
    <lineage>
        <taxon>Eukaryota</taxon>
        <taxon>Metamonada</taxon>
        <taxon>Preaxostyla</taxon>
        <taxon>Oxymonadida</taxon>
        <taxon>Streblomastigidae</taxon>
        <taxon>Streblomastix</taxon>
    </lineage>
</organism>
<comment type="caution">
    <text evidence="1">The sequence shown here is derived from an EMBL/GenBank/DDBJ whole genome shotgun (WGS) entry which is preliminary data.</text>
</comment>
<dbReference type="AlphaFoldDB" id="A0A5J4T8B7"/>
<protein>
    <submittedName>
        <fullName evidence="1">Uncharacterized protein</fullName>
    </submittedName>
</protein>
<reference evidence="1 2" key="1">
    <citation type="submission" date="2019-03" db="EMBL/GenBank/DDBJ databases">
        <title>Single cell metagenomics reveals metabolic interactions within the superorganism composed of flagellate Streblomastix strix and complex community of Bacteroidetes bacteria on its surface.</title>
        <authorList>
            <person name="Treitli S.C."/>
            <person name="Kolisko M."/>
            <person name="Husnik F."/>
            <person name="Keeling P."/>
            <person name="Hampl V."/>
        </authorList>
    </citation>
    <scope>NUCLEOTIDE SEQUENCE [LARGE SCALE GENOMIC DNA]</scope>
    <source>
        <strain evidence="1">ST1C</strain>
    </source>
</reference>
<name>A0A5J4T8B7_9EUKA</name>
<sequence length="134" mass="15110">MESQSADIAIGQKDPIRGDGHGCAATNATHFGMGEQFSGSTEQDFNEEGLLDQTRSNFMYGWTLTRQGVGEVDLGRAEECLERIQVFVDLNLQVTPGKMKALRVISTQLEKNWLEKWWEEFGFFALSGLSRFRL</sequence>
<gene>
    <name evidence="1" type="ORF">EZS28_049850</name>
</gene>
<accession>A0A5J4T8B7</accession>
<dbReference type="Proteomes" id="UP000324800">
    <property type="component" value="Unassembled WGS sequence"/>
</dbReference>